<dbReference type="SUPFAM" id="SSF55729">
    <property type="entry name" value="Acyl-CoA N-acyltransferases (Nat)"/>
    <property type="match status" value="1"/>
</dbReference>
<dbReference type="EMBL" id="SPUK01000005">
    <property type="protein sequence ID" value="TQV97059.1"/>
    <property type="molecule type" value="Genomic_DNA"/>
</dbReference>
<dbReference type="PANTHER" id="PTHR43415:SF3">
    <property type="entry name" value="GNAT-FAMILY ACETYLTRANSFERASE"/>
    <property type="match status" value="1"/>
</dbReference>
<dbReference type="PANTHER" id="PTHR43415">
    <property type="entry name" value="SPERMIDINE N(1)-ACETYLTRANSFERASE"/>
    <property type="match status" value="1"/>
</dbReference>
<dbReference type="OrthoDB" id="64477at2759"/>
<dbReference type="InterPro" id="IPR016181">
    <property type="entry name" value="Acyl_CoA_acyltransferase"/>
</dbReference>
<dbReference type="Proteomes" id="UP000315783">
    <property type="component" value="Unassembled WGS sequence"/>
</dbReference>
<evidence type="ECO:0000313" key="3">
    <source>
        <dbReference type="Proteomes" id="UP000315783"/>
    </source>
</evidence>
<dbReference type="GO" id="GO:0016747">
    <property type="term" value="F:acyltransferase activity, transferring groups other than amino-acyl groups"/>
    <property type="evidence" value="ECO:0007669"/>
    <property type="project" value="InterPro"/>
</dbReference>
<organism evidence="2 3">
    <name type="scientific">Cordyceps javanica</name>
    <dbReference type="NCBI Taxonomy" id="43265"/>
    <lineage>
        <taxon>Eukaryota</taxon>
        <taxon>Fungi</taxon>
        <taxon>Dikarya</taxon>
        <taxon>Ascomycota</taxon>
        <taxon>Pezizomycotina</taxon>
        <taxon>Sordariomycetes</taxon>
        <taxon>Hypocreomycetidae</taxon>
        <taxon>Hypocreales</taxon>
        <taxon>Cordycipitaceae</taxon>
        <taxon>Cordyceps</taxon>
    </lineage>
</organism>
<protein>
    <submittedName>
        <fullName evidence="2">Acetyltransferase (GNAT)domain-containing protein</fullName>
    </submittedName>
</protein>
<dbReference type="Gene3D" id="3.40.630.30">
    <property type="match status" value="1"/>
</dbReference>
<comment type="caution">
    <text evidence="2">The sequence shown here is derived from an EMBL/GenBank/DDBJ whole genome shotgun (WGS) entry which is preliminary data.</text>
</comment>
<keyword evidence="3" id="KW-1185">Reference proteome</keyword>
<feature type="domain" description="N-acetyltransferase" evidence="1">
    <location>
        <begin position="39"/>
        <end position="190"/>
    </location>
</feature>
<dbReference type="PROSITE" id="PS51186">
    <property type="entry name" value="GNAT"/>
    <property type="match status" value="1"/>
</dbReference>
<reference evidence="2 3" key="1">
    <citation type="journal article" date="2019" name="Appl. Microbiol. Biotechnol.">
        <title>Genome sequence of Isaria javanica and comparative genome analysis insights into family S53 peptidase evolution in fungal entomopathogens.</title>
        <authorList>
            <person name="Lin R."/>
            <person name="Zhang X."/>
            <person name="Xin B."/>
            <person name="Zou M."/>
            <person name="Gao Y."/>
            <person name="Qin F."/>
            <person name="Hu Q."/>
            <person name="Xie B."/>
            <person name="Cheng X."/>
        </authorList>
    </citation>
    <scope>NUCLEOTIDE SEQUENCE [LARGE SCALE GENOMIC DNA]</scope>
    <source>
        <strain evidence="2 3">IJ1G</strain>
    </source>
</reference>
<proteinExistence type="predicted"/>
<accession>A0A545V5R9</accession>
<dbReference type="AlphaFoldDB" id="A0A545V5R9"/>
<keyword evidence="2" id="KW-0808">Transferase</keyword>
<evidence type="ECO:0000259" key="1">
    <source>
        <dbReference type="PROSITE" id="PS51186"/>
    </source>
</evidence>
<name>A0A545V5R9_9HYPO</name>
<dbReference type="InterPro" id="IPR000182">
    <property type="entry name" value="GNAT_dom"/>
</dbReference>
<evidence type="ECO:0000313" key="2">
    <source>
        <dbReference type="EMBL" id="TQV97059.1"/>
    </source>
</evidence>
<dbReference type="Pfam" id="PF13302">
    <property type="entry name" value="Acetyltransf_3"/>
    <property type="match status" value="1"/>
</dbReference>
<gene>
    <name evidence="2" type="ORF">IF1G_04299</name>
</gene>
<sequence>MNPHRSERLVYTAFDAEKHDDFLFAMHNDPVSWTSACSQIQRPMTRAFHESIVRHHSSQLLFVIVNRIVPAGSAPSGGAESTVEELEPVGNLVLDASDPTSAQHGNAELSIGIYKDFEGQGYGTEALNWVLDWAFNYANMHRVGLSVYEWNEGAYALYKKVGFREDGRRREALYKTGRRWDEIIMSVLVHEWRTLRGMDSPLRRADVIM</sequence>